<dbReference type="Gramene" id="GBG84754">
    <property type="protein sequence ID" value="GBG84754"/>
    <property type="gene ID" value="CBR_g39132"/>
</dbReference>
<dbReference type="InterPro" id="IPR036378">
    <property type="entry name" value="FAS1_dom_sf"/>
</dbReference>
<feature type="chain" id="PRO_5017274468" description="FAS1 domain-containing protein" evidence="1">
    <location>
        <begin position="25"/>
        <end position="203"/>
    </location>
</feature>
<dbReference type="AlphaFoldDB" id="A0A388LR13"/>
<sequence>MAAAMSAAMAALFTLLLVVSPVLIHGDAGGDLMKAIKADQRLHHLHQALITTGFSKELIKAVKDKPVTIFAPLDDAVDAATAAGWVSWDCLTSTKAGKAALKENLKHQVVNGSFYTVWKLAKTNQVIPADGFPIEVTFDKATHLVSLDGYVHVAQPEAIIMKNAIVHLTDGVIATESNYANMLDVCGEAPPSAPPSAVFGSGL</sequence>
<protein>
    <recommendedName>
        <fullName evidence="2">FAS1 domain-containing protein</fullName>
    </recommendedName>
</protein>
<evidence type="ECO:0000256" key="1">
    <source>
        <dbReference type="SAM" id="SignalP"/>
    </source>
</evidence>
<feature type="signal peptide" evidence="1">
    <location>
        <begin position="1"/>
        <end position="24"/>
    </location>
</feature>
<keyword evidence="4" id="KW-1185">Reference proteome</keyword>
<accession>A0A388LR13</accession>
<reference evidence="3 4" key="1">
    <citation type="journal article" date="2018" name="Cell">
        <title>The Chara Genome: Secondary Complexity and Implications for Plant Terrestrialization.</title>
        <authorList>
            <person name="Nishiyama T."/>
            <person name="Sakayama H."/>
            <person name="Vries J.D."/>
            <person name="Buschmann H."/>
            <person name="Saint-Marcoux D."/>
            <person name="Ullrich K.K."/>
            <person name="Haas F.B."/>
            <person name="Vanderstraeten L."/>
            <person name="Becker D."/>
            <person name="Lang D."/>
            <person name="Vosolsobe S."/>
            <person name="Rombauts S."/>
            <person name="Wilhelmsson P.K.I."/>
            <person name="Janitza P."/>
            <person name="Kern R."/>
            <person name="Heyl A."/>
            <person name="Rumpler F."/>
            <person name="Villalobos L.I.A.C."/>
            <person name="Clay J.M."/>
            <person name="Skokan R."/>
            <person name="Toyoda A."/>
            <person name="Suzuki Y."/>
            <person name="Kagoshima H."/>
            <person name="Schijlen E."/>
            <person name="Tajeshwar N."/>
            <person name="Catarino B."/>
            <person name="Hetherington A.J."/>
            <person name="Saltykova A."/>
            <person name="Bonnot C."/>
            <person name="Breuninger H."/>
            <person name="Symeonidi A."/>
            <person name="Radhakrishnan G.V."/>
            <person name="Van Nieuwerburgh F."/>
            <person name="Deforce D."/>
            <person name="Chang C."/>
            <person name="Karol K.G."/>
            <person name="Hedrich R."/>
            <person name="Ulvskov P."/>
            <person name="Glockner G."/>
            <person name="Delwiche C.F."/>
            <person name="Petrasek J."/>
            <person name="Van de Peer Y."/>
            <person name="Friml J."/>
            <person name="Beilby M."/>
            <person name="Dolan L."/>
            <person name="Kohara Y."/>
            <person name="Sugano S."/>
            <person name="Fujiyama A."/>
            <person name="Delaux P.-M."/>
            <person name="Quint M."/>
            <person name="TheiBen G."/>
            <person name="Hagemann M."/>
            <person name="Harholt J."/>
            <person name="Dunand C."/>
            <person name="Zachgo S."/>
            <person name="Langdale J."/>
            <person name="Maumus F."/>
            <person name="Straeten D.V.D."/>
            <person name="Gould S.B."/>
            <person name="Rensing S.A."/>
        </authorList>
    </citation>
    <scope>NUCLEOTIDE SEQUENCE [LARGE SCALE GENOMIC DNA]</scope>
    <source>
        <strain evidence="3 4">S276</strain>
    </source>
</reference>
<dbReference type="SUPFAM" id="SSF82153">
    <property type="entry name" value="FAS1 domain"/>
    <property type="match status" value="1"/>
</dbReference>
<keyword evidence="1" id="KW-0732">Signal</keyword>
<dbReference type="Pfam" id="PF02469">
    <property type="entry name" value="Fasciclin"/>
    <property type="match status" value="1"/>
</dbReference>
<evidence type="ECO:0000259" key="2">
    <source>
        <dbReference type="PROSITE" id="PS50213"/>
    </source>
</evidence>
<evidence type="ECO:0000313" key="3">
    <source>
        <dbReference type="EMBL" id="GBG84754.1"/>
    </source>
</evidence>
<dbReference type="InterPro" id="IPR000782">
    <property type="entry name" value="FAS1_domain"/>
</dbReference>
<proteinExistence type="predicted"/>
<evidence type="ECO:0000313" key="4">
    <source>
        <dbReference type="Proteomes" id="UP000265515"/>
    </source>
</evidence>
<gene>
    <name evidence="3" type="ORF">CBR_g39132</name>
</gene>
<comment type="caution">
    <text evidence="3">The sequence shown here is derived from an EMBL/GenBank/DDBJ whole genome shotgun (WGS) entry which is preliminary data.</text>
</comment>
<feature type="domain" description="FAS1" evidence="2">
    <location>
        <begin position="29"/>
        <end position="173"/>
    </location>
</feature>
<dbReference type="Gene3D" id="2.30.180.10">
    <property type="entry name" value="FAS1 domain"/>
    <property type="match status" value="1"/>
</dbReference>
<dbReference type="EMBL" id="BFEA01000489">
    <property type="protein sequence ID" value="GBG84754.1"/>
    <property type="molecule type" value="Genomic_DNA"/>
</dbReference>
<dbReference type="Proteomes" id="UP000265515">
    <property type="component" value="Unassembled WGS sequence"/>
</dbReference>
<organism evidence="3 4">
    <name type="scientific">Chara braunii</name>
    <name type="common">Braun's stonewort</name>
    <dbReference type="NCBI Taxonomy" id="69332"/>
    <lineage>
        <taxon>Eukaryota</taxon>
        <taxon>Viridiplantae</taxon>
        <taxon>Streptophyta</taxon>
        <taxon>Charophyceae</taxon>
        <taxon>Charales</taxon>
        <taxon>Characeae</taxon>
        <taxon>Chara</taxon>
    </lineage>
</organism>
<dbReference type="PROSITE" id="PS50213">
    <property type="entry name" value="FAS1"/>
    <property type="match status" value="1"/>
</dbReference>
<name>A0A388LR13_CHABU</name>